<evidence type="ECO:0000313" key="2">
    <source>
        <dbReference type="EMBL" id="KIJ88381.1"/>
    </source>
</evidence>
<proteinExistence type="predicted"/>
<dbReference type="InterPro" id="IPR036770">
    <property type="entry name" value="Ankyrin_rpt-contain_sf"/>
</dbReference>
<dbReference type="EMBL" id="JWSW01000074">
    <property type="protein sequence ID" value="KIJ88381.1"/>
    <property type="molecule type" value="Genomic_DNA"/>
</dbReference>
<gene>
    <name evidence="2" type="ORF">SB78_06085</name>
</gene>
<keyword evidence="1" id="KW-0040">ANK repeat</keyword>
<dbReference type="InterPro" id="IPR002110">
    <property type="entry name" value="Ankyrin_rpt"/>
</dbReference>
<feature type="repeat" description="ANK" evidence="1">
    <location>
        <begin position="47"/>
        <end position="79"/>
    </location>
</feature>
<comment type="caution">
    <text evidence="2">The sequence shown here is derived from an EMBL/GenBank/DDBJ whole genome shotgun (WGS) entry which is preliminary data.</text>
</comment>
<reference evidence="2 3" key="1">
    <citation type="submission" date="2014-12" db="EMBL/GenBank/DDBJ databases">
        <title>Whole genome sequence of Candidatus Rickettsia asemboensis strain NMRCii isolated from cat fleas in west Kenya.</title>
        <authorList>
            <person name="Jima D."/>
            <person name="Luce-Fedrow A."/>
            <person name="Yang Y."/>
            <person name="Maina A.N."/>
            <person name="Snesrud E.C."/>
            <person name="Jarman R.G."/>
            <person name="Richards A.L."/>
            <person name="Hang J."/>
        </authorList>
    </citation>
    <scope>NUCLEOTIDE SEQUENCE [LARGE SCALE GENOMIC DNA]</scope>
    <source>
        <strain evidence="2 3">NMRCii</strain>
    </source>
</reference>
<evidence type="ECO:0000256" key="1">
    <source>
        <dbReference type="PROSITE-ProRule" id="PRU00023"/>
    </source>
</evidence>
<organism evidence="2 3">
    <name type="scientific">Rickettsia asembonensis</name>
    <dbReference type="NCBI Taxonomy" id="1068590"/>
    <lineage>
        <taxon>Bacteria</taxon>
        <taxon>Pseudomonadati</taxon>
        <taxon>Pseudomonadota</taxon>
        <taxon>Alphaproteobacteria</taxon>
        <taxon>Rickettsiales</taxon>
        <taxon>Rickettsiaceae</taxon>
        <taxon>Rickettsieae</taxon>
        <taxon>Rickettsia</taxon>
        <taxon>spotted fever group</taxon>
    </lineage>
</organism>
<accession>A0A0C2MME3</accession>
<dbReference type="Gene3D" id="1.25.40.20">
    <property type="entry name" value="Ankyrin repeat-containing domain"/>
    <property type="match status" value="1"/>
</dbReference>
<sequence>MKKVDKEIVTSEYISEALTISIYTNNIEIITYLLSLEKTNINAKDEDGDTPLHQATAANNPEIMELYLSMEVLMSMKKTLLVILLYIKLSLIIDLK</sequence>
<dbReference type="RefSeq" id="WP_041079404.1">
    <property type="nucleotide sequence ID" value="NZ_JWSW01000074.1"/>
</dbReference>
<evidence type="ECO:0000313" key="3">
    <source>
        <dbReference type="Proteomes" id="UP000031952"/>
    </source>
</evidence>
<dbReference type="AlphaFoldDB" id="A0A0C2MME3"/>
<keyword evidence="3" id="KW-1185">Reference proteome</keyword>
<dbReference type="PROSITE" id="PS50088">
    <property type="entry name" value="ANK_REPEAT"/>
    <property type="match status" value="1"/>
</dbReference>
<name>A0A0C2MME3_9RICK</name>
<dbReference type="SUPFAM" id="SSF48403">
    <property type="entry name" value="Ankyrin repeat"/>
    <property type="match status" value="1"/>
</dbReference>
<dbReference type="PROSITE" id="PS50297">
    <property type="entry name" value="ANK_REP_REGION"/>
    <property type="match status" value="1"/>
</dbReference>
<dbReference type="SMART" id="SM00248">
    <property type="entry name" value="ANK"/>
    <property type="match status" value="2"/>
</dbReference>
<protein>
    <submittedName>
        <fullName evidence="2">Uncharacterized protein</fullName>
    </submittedName>
</protein>
<dbReference type="Proteomes" id="UP000031952">
    <property type="component" value="Unassembled WGS sequence"/>
</dbReference>
<dbReference type="Pfam" id="PF12796">
    <property type="entry name" value="Ank_2"/>
    <property type="match status" value="1"/>
</dbReference>